<keyword evidence="3 14" id="KW-0963">Cytoplasm</keyword>
<keyword evidence="7 14" id="KW-0443">Lipid metabolism</keyword>
<keyword evidence="5 14" id="KW-0808">Transferase</keyword>
<dbReference type="Gene3D" id="3.40.47.10">
    <property type="match status" value="1"/>
</dbReference>
<keyword evidence="18" id="KW-1185">Reference proteome</keyword>
<evidence type="ECO:0000256" key="14">
    <source>
        <dbReference type="HAMAP-Rule" id="MF_01815"/>
    </source>
</evidence>
<dbReference type="FunCoup" id="A0A402CXL4">
    <property type="interactions" value="440"/>
</dbReference>
<dbReference type="EMBL" id="AP025739">
    <property type="protein sequence ID" value="BDI32238.1"/>
    <property type="molecule type" value="Genomic_DNA"/>
</dbReference>
<dbReference type="NCBIfam" id="NF006829">
    <property type="entry name" value="PRK09352.1"/>
    <property type="match status" value="1"/>
</dbReference>
<evidence type="ECO:0000313" key="18">
    <source>
        <dbReference type="Proteomes" id="UP000287394"/>
    </source>
</evidence>
<protein>
    <recommendedName>
        <fullName evidence="14">Beta-ketoacyl-[acyl-carrier-protein] synthase III</fullName>
        <shortName evidence="14">Beta-ketoacyl-ACP synthase III</shortName>
        <shortName evidence="14">KAS III</shortName>
        <ecNumber evidence="14">2.3.1.180</ecNumber>
    </recommendedName>
    <alternativeName>
        <fullName evidence="14">3-oxoacyl-[acyl-carrier-protein] synthase 3</fullName>
    </alternativeName>
    <alternativeName>
        <fullName evidence="14">3-oxoacyl-[acyl-carrier-protein] synthase III</fullName>
    </alternativeName>
</protein>
<dbReference type="Proteomes" id="UP000287394">
    <property type="component" value="Chromosome"/>
</dbReference>
<keyword evidence="6 14" id="KW-0276">Fatty acid metabolism</keyword>
<dbReference type="GO" id="GO:0033818">
    <property type="term" value="F:beta-ketoacyl-acyl-carrier-protein synthase III activity"/>
    <property type="evidence" value="ECO:0007669"/>
    <property type="project" value="UniProtKB-UniRule"/>
</dbReference>
<dbReference type="GO" id="GO:0004315">
    <property type="term" value="F:3-oxoacyl-[acyl-carrier-protein] synthase activity"/>
    <property type="evidence" value="ECO:0007669"/>
    <property type="project" value="InterPro"/>
</dbReference>
<comment type="catalytic activity">
    <reaction evidence="12">
        <text>2-methylpropanoyl-CoA + malonyl-[ACP] + H(+) = 4-methyl-3-oxopentanoyl-[ACP] + CO2 + CoA</text>
        <dbReference type="Rhea" id="RHEA:42268"/>
        <dbReference type="Rhea" id="RHEA-COMP:9623"/>
        <dbReference type="Rhea" id="RHEA-COMP:9940"/>
        <dbReference type="ChEBI" id="CHEBI:15378"/>
        <dbReference type="ChEBI" id="CHEBI:16526"/>
        <dbReference type="ChEBI" id="CHEBI:57287"/>
        <dbReference type="ChEBI" id="CHEBI:57338"/>
        <dbReference type="ChEBI" id="CHEBI:78449"/>
        <dbReference type="ChEBI" id="CHEBI:78820"/>
        <dbReference type="EC" id="2.3.1.300"/>
    </reaction>
    <physiologicalReaction direction="left-to-right" evidence="12">
        <dbReference type="Rhea" id="RHEA:42269"/>
    </physiologicalReaction>
</comment>
<feature type="active site" evidence="14">
    <location>
        <position position="121"/>
    </location>
</feature>
<evidence type="ECO:0000259" key="16">
    <source>
        <dbReference type="Pfam" id="PF08545"/>
    </source>
</evidence>
<evidence type="ECO:0000256" key="3">
    <source>
        <dbReference type="ARBA" id="ARBA00022490"/>
    </source>
</evidence>
<dbReference type="GO" id="GO:0005737">
    <property type="term" value="C:cytoplasm"/>
    <property type="evidence" value="ECO:0007669"/>
    <property type="project" value="UniProtKB-SubCell"/>
</dbReference>
<evidence type="ECO:0000256" key="8">
    <source>
        <dbReference type="ARBA" id="ARBA00023160"/>
    </source>
</evidence>
<name>A0A402CXL4_9BACT</name>
<dbReference type="CDD" id="cd00830">
    <property type="entry name" value="KAS_III"/>
    <property type="match status" value="1"/>
</dbReference>
<feature type="active site" evidence="14">
    <location>
        <position position="261"/>
    </location>
</feature>
<feature type="domain" description="Beta-ketoacyl-[acyl-carrier-protein] synthase III C-terminal" evidence="15">
    <location>
        <begin position="246"/>
        <end position="334"/>
    </location>
</feature>
<gene>
    <name evidence="14 17" type="primary">fabH</name>
    <name evidence="17" type="ORF">CCAX7_42890</name>
</gene>
<comment type="pathway">
    <text evidence="1 14">Lipid metabolism; fatty acid biosynthesis.</text>
</comment>
<dbReference type="EC" id="2.3.1.180" evidence="14"/>
<dbReference type="AlphaFoldDB" id="A0A402CXL4"/>
<comment type="subunit">
    <text evidence="14">Homodimer.</text>
</comment>
<dbReference type="InterPro" id="IPR004655">
    <property type="entry name" value="FabH"/>
</dbReference>
<feature type="active site" evidence="14">
    <location>
        <position position="291"/>
    </location>
</feature>
<comment type="catalytic activity">
    <reaction evidence="10">
        <text>malonyl-[ACP] + acetyl-CoA + H(+) = 3-oxobutanoyl-[ACP] + CO2 + CoA</text>
        <dbReference type="Rhea" id="RHEA:12080"/>
        <dbReference type="Rhea" id="RHEA-COMP:9623"/>
        <dbReference type="Rhea" id="RHEA-COMP:9625"/>
        <dbReference type="ChEBI" id="CHEBI:15378"/>
        <dbReference type="ChEBI" id="CHEBI:16526"/>
        <dbReference type="ChEBI" id="CHEBI:57287"/>
        <dbReference type="ChEBI" id="CHEBI:57288"/>
        <dbReference type="ChEBI" id="CHEBI:78449"/>
        <dbReference type="ChEBI" id="CHEBI:78450"/>
        <dbReference type="EC" id="2.3.1.180"/>
    </reaction>
    <physiologicalReaction direction="left-to-right" evidence="10">
        <dbReference type="Rhea" id="RHEA:12081"/>
    </physiologicalReaction>
</comment>
<dbReference type="PANTHER" id="PTHR34069:SF2">
    <property type="entry name" value="BETA-KETOACYL-[ACYL-CARRIER-PROTEIN] SYNTHASE III"/>
    <property type="match status" value="1"/>
</dbReference>
<keyword evidence="8 14" id="KW-0275">Fatty acid biosynthesis</keyword>
<reference evidence="17 18" key="1">
    <citation type="journal article" date="2019" name="Int. J. Syst. Evol. Microbiol.">
        <title>Capsulimonas corticalis gen. nov., sp. nov., an aerobic capsulated bacterium, of a novel bacterial order, Capsulimonadales ord. nov., of the class Armatimonadia of the phylum Armatimonadetes.</title>
        <authorList>
            <person name="Li J."/>
            <person name="Kudo C."/>
            <person name="Tonouchi A."/>
        </authorList>
    </citation>
    <scope>NUCLEOTIDE SEQUENCE [LARGE SCALE GENOMIC DNA]</scope>
    <source>
        <strain evidence="17 18">AX-7</strain>
    </source>
</reference>
<evidence type="ECO:0000256" key="13">
    <source>
        <dbReference type="ARBA" id="ARBA00052985"/>
    </source>
</evidence>
<dbReference type="InterPro" id="IPR013747">
    <property type="entry name" value="ACP_syn_III_C"/>
</dbReference>
<dbReference type="HAMAP" id="MF_01815">
    <property type="entry name" value="FabH"/>
    <property type="match status" value="1"/>
</dbReference>
<evidence type="ECO:0000259" key="15">
    <source>
        <dbReference type="Pfam" id="PF08541"/>
    </source>
</evidence>
<sequence length="338" mass="35263">MTESTALRTVGILGTGSYAPPQVVTNDDLAQRIETSDEWIVSRTGIRARRIADADTATSDLALEASRRALADAGVTAAEIDLIVVATCTPDHPGSFPSTATVLQHRLEAYQASAFDVGAVCAGFSYALHIAAQMVRSGASRRALVVGAETLSRIVNWDDRNTAVLFGDGAGAAVIGQIDGDGGYLGGILGANGAGGPLLNVPAGGSRTPLTSECVRGGADKIYQNGKEVYKFAVQTMGEAAIQALNSVGLTPEDVDCFIPHQANIRIITKAAERMDLPFEKVFTNLEKYGNTSAASIPLALDEAVKQGRIQTGDLVVLVGFGAGLTWGANVVRWSKTS</sequence>
<dbReference type="SUPFAM" id="SSF53901">
    <property type="entry name" value="Thiolase-like"/>
    <property type="match status" value="1"/>
</dbReference>
<evidence type="ECO:0000256" key="7">
    <source>
        <dbReference type="ARBA" id="ARBA00023098"/>
    </source>
</evidence>
<evidence type="ECO:0000256" key="12">
    <source>
        <dbReference type="ARBA" id="ARBA00052467"/>
    </source>
</evidence>
<comment type="catalytic activity">
    <reaction evidence="11">
        <text>(2S)-2-methylbutanoyl-CoA + malonyl-[ACP] + H(+) = (4S)-4-methyl-3-oxohexanoyl-[ACP] + CO2 + CoA</text>
        <dbReference type="Rhea" id="RHEA:42276"/>
        <dbReference type="Rhea" id="RHEA-COMP:9623"/>
        <dbReference type="Rhea" id="RHEA-COMP:17148"/>
        <dbReference type="ChEBI" id="CHEBI:15378"/>
        <dbReference type="ChEBI" id="CHEBI:16526"/>
        <dbReference type="ChEBI" id="CHEBI:57287"/>
        <dbReference type="ChEBI" id="CHEBI:78449"/>
        <dbReference type="ChEBI" id="CHEBI:88166"/>
        <dbReference type="ChEBI" id="CHEBI:167462"/>
        <dbReference type="EC" id="2.3.1.300"/>
    </reaction>
    <physiologicalReaction direction="left-to-right" evidence="11">
        <dbReference type="Rhea" id="RHEA:42277"/>
    </physiologicalReaction>
</comment>
<evidence type="ECO:0000256" key="6">
    <source>
        <dbReference type="ARBA" id="ARBA00022832"/>
    </source>
</evidence>
<feature type="region of interest" description="ACP-binding" evidence="14">
    <location>
        <begin position="262"/>
        <end position="266"/>
    </location>
</feature>
<comment type="domain">
    <text evidence="14">The last Arg residue of the ACP-binding site is essential for the weak association between ACP/AcpP and FabH.</text>
</comment>
<evidence type="ECO:0000256" key="4">
    <source>
        <dbReference type="ARBA" id="ARBA00022516"/>
    </source>
</evidence>
<dbReference type="GO" id="GO:0006633">
    <property type="term" value="P:fatty acid biosynthetic process"/>
    <property type="evidence" value="ECO:0007669"/>
    <property type="project" value="UniProtKB-UniRule"/>
</dbReference>
<dbReference type="InterPro" id="IPR016039">
    <property type="entry name" value="Thiolase-like"/>
</dbReference>
<dbReference type="OrthoDB" id="9815506at2"/>
<dbReference type="FunFam" id="3.40.47.10:FF:000004">
    <property type="entry name" value="3-oxoacyl-[acyl-carrier-protein] synthase 3"/>
    <property type="match status" value="1"/>
</dbReference>
<comment type="similarity">
    <text evidence="2 14">Belongs to the thiolase-like superfamily. FabH family.</text>
</comment>
<evidence type="ECO:0000256" key="2">
    <source>
        <dbReference type="ARBA" id="ARBA00008642"/>
    </source>
</evidence>
<keyword evidence="9 14" id="KW-0012">Acyltransferase</keyword>
<comment type="function">
    <text evidence="14">Catalyzes the condensation reaction of fatty acid synthesis by the addition to an acyl acceptor of two carbons from malonyl-ACP. Catalyzes the first condensation reaction which initiates fatty acid synthesis and may therefore play a role in governing the total rate of fatty acid production. Possesses both acetoacetyl-ACP synthase and acetyl transacylase activities. Its substrate specificity determines the biosynthesis of branched-chain and/or straight-chain of fatty acids.</text>
</comment>
<comment type="catalytic activity">
    <reaction evidence="13">
        <text>3-methylbutanoyl-CoA + malonyl-[ACP] + H(+) = 5-methyl-3-oxohexanoyl-[ACP] + CO2 + CoA</text>
        <dbReference type="Rhea" id="RHEA:42272"/>
        <dbReference type="Rhea" id="RHEA-COMP:9623"/>
        <dbReference type="Rhea" id="RHEA-COMP:9941"/>
        <dbReference type="ChEBI" id="CHEBI:15378"/>
        <dbReference type="ChEBI" id="CHEBI:16526"/>
        <dbReference type="ChEBI" id="CHEBI:57287"/>
        <dbReference type="ChEBI" id="CHEBI:57345"/>
        <dbReference type="ChEBI" id="CHEBI:78449"/>
        <dbReference type="ChEBI" id="CHEBI:78822"/>
        <dbReference type="EC" id="2.3.1.300"/>
    </reaction>
    <physiologicalReaction direction="left-to-right" evidence="13">
        <dbReference type="Rhea" id="RHEA:42273"/>
    </physiologicalReaction>
</comment>
<organism evidence="17 18">
    <name type="scientific">Capsulimonas corticalis</name>
    <dbReference type="NCBI Taxonomy" id="2219043"/>
    <lineage>
        <taxon>Bacteria</taxon>
        <taxon>Bacillati</taxon>
        <taxon>Armatimonadota</taxon>
        <taxon>Armatimonadia</taxon>
        <taxon>Capsulimonadales</taxon>
        <taxon>Capsulimonadaceae</taxon>
        <taxon>Capsulimonas</taxon>
    </lineage>
</organism>
<keyword evidence="14" id="KW-0511">Multifunctional enzyme</keyword>
<evidence type="ECO:0000256" key="5">
    <source>
        <dbReference type="ARBA" id="ARBA00022679"/>
    </source>
</evidence>
<dbReference type="KEGG" id="ccot:CCAX7_42890"/>
<proteinExistence type="inferred from homology"/>
<keyword evidence="4 14" id="KW-0444">Lipid biosynthesis</keyword>
<dbReference type="InterPro" id="IPR013751">
    <property type="entry name" value="ACP_syn_III_N"/>
</dbReference>
<evidence type="ECO:0000256" key="9">
    <source>
        <dbReference type="ARBA" id="ARBA00023315"/>
    </source>
</evidence>
<dbReference type="Pfam" id="PF08541">
    <property type="entry name" value="ACP_syn_III_C"/>
    <property type="match status" value="1"/>
</dbReference>
<dbReference type="PANTHER" id="PTHR34069">
    <property type="entry name" value="3-OXOACYL-[ACYL-CARRIER-PROTEIN] SYNTHASE 3"/>
    <property type="match status" value="1"/>
</dbReference>
<dbReference type="RefSeq" id="WP_119322069.1">
    <property type="nucleotide sequence ID" value="NZ_AP025739.1"/>
</dbReference>
<dbReference type="NCBIfam" id="TIGR00747">
    <property type="entry name" value="fabH"/>
    <property type="match status" value="1"/>
</dbReference>
<evidence type="ECO:0000256" key="11">
    <source>
        <dbReference type="ARBA" id="ARBA00052407"/>
    </source>
</evidence>
<accession>A0A402CXL4</accession>
<comment type="subcellular location">
    <subcellularLocation>
        <location evidence="14">Cytoplasm</location>
    </subcellularLocation>
</comment>
<dbReference type="Pfam" id="PF08545">
    <property type="entry name" value="ACP_syn_III"/>
    <property type="match status" value="1"/>
</dbReference>
<feature type="domain" description="Beta-ketoacyl-[acyl-carrier-protein] synthase III N-terminal" evidence="16">
    <location>
        <begin position="115"/>
        <end position="189"/>
    </location>
</feature>
<evidence type="ECO:0000256" key="1">
    <source>
        <dbReference type="ARBA" id="ARBA00005194"/>
    </source>
</evidence>
<evidence type="ECO:0000256" key="10">
    <source>
        <dbReference type="ARBA" id="ARBA00051096"/>
    </source>
</evidence>
<dbReference type="GO" id="GO:0044550">
    <property type="term" value="P:secondary metabolite biosynthetic process"/>
    <property type="evidence" value="ECO:0007669"/>
    <property type="project" value="TreeGrafter"/>
</dbReference>
<evidence type="ECO:0000313" key="17">
    <source>
        <dbReference type="EMBL" id="BDI32238.1"/>
    </source>
</evidence>